<dbReference type="NCBIfam" id="NF033577">
    <property type="entry name" value="transpos_IS481"/>
    <property type="match status" value="1"/>
</dbReference>
<evidence type="ECO:0000256" key="1">
    <source>
        <dbReference type="SAM" id="MobiDB-lite"/>
    </source>
</evidence>
<evidence type="ECO:0000313" key="3">
    <source>
        <dbReference type="EMBL" id="MBB4699046.1"/>
    </source>
</evidence>
<dbReference type="SUPFAM" id="SSF46689">
    <property type="entry name" value="Homeodomain-like"/>
    <property type="match status" value="1"/>
</dbReference>
<dbReference type="PROSITE" id="PS50994">
    <property type="entry name" value="INTEGRASE"/>
    <property type="match status" value="1"/>
</dbReference>
<feature type="region of interest" description="Disordered" evidence="1">
    <location>
        <begin position="54"/>
        <end position="74"/>
    </location>
</feature>
<dbReference type="InterPro" id="IPR001584">
    <property type="entry name" value="Integrase_cat-core"/>
</dbReference>
<accession>A0A7W7D2R1</accession>
<dbReference type="GO" id="GO:0015074">
    <property type="term" value="P:DNA integration"/>
    <property type="evidence" value="ECO:0007669"/>
    <property type="project" value="InterPro"/>
</dbReference>
<dbReference type="Gene3D" id="3.30.420.10">
    <property type="entry name" value="Ribonuclease H-like superfamily/Ribonuclease H"/>
    <property type="match status" value="1"/>
</dbReference>
<dbReference type="InterPro" id="IPR012337">
    <property type="entry name" value="RNaseH-like_sf"/>
</dbReference>
<dbReference type="PANTHER" id="PTHR35004">
    <property type="entry name" value="TRANSPOSASE RV3428C-RELATED"/>
    <property type="match status" value="1"/>
</dbReference>
<feature type="compositionally biased region" description="Basic residues" evidence="1">
    <location>
        <begin position="62"/>
        <end position="71"/>
    </location>
</feature>
<name>A0A7W7D2R1_9ACTN</name>
<gene>
    <name evidence="3" type="ORF">BJ982_000590</name>
</gene>
<proteinExistence type="predicted"/>
<dbReference type="InterPro" id="IPR047656">
    <property type="entry name" value="IS481-like_transpos"/>
</dbReference>
<dbReference type="RefSeq" id="WP_184876302.1">
    <property type="nucleotide sequence ID" value="NZ_JACHND010000001.1"/>
</dbReference>
<keyword evidence="4" id="KW-1185">Reference proteome</keyword>
<dbReference type="PANTHER" id="PTHR35004:SF7">
    <property type="entry name" value="INTEGRASE PROTEIN"/>
    <property type="match status" value="1"/>
</dbReference>
<dbReference type="GO" id="GO:0003676">
    <property type="term" value="F:nucleic acid binding"/>
    <property type="evidence" value="ECO:0007669"/>
    <property type="project" value="InterPro"/>
</dbReference>
<dbReference type="AlphaFoldDB" id="A0A7W7D2R1"/>
<dbReference type="Pfam" id="PF13565">
    <property type="entry name" value="HTH_32"/>
    <property type="match status" value="1"/>
</dbReference>
<comment type="caution">
    <text evidence="3">The sequence shown here is derived from an EMBL/GenBank/DDBJ whole genome shotgun (WGS) entry which is preliminary data.</text>
</comment>
<dbReference type="Pfam" id="PF13683">
    <property type="entry name" value="rve_3"/>
    <property type="match status" value="1"/>
</dbReference>
<dbReference type="SUPFAM" id="SSF53098">
    <property type="entry name" value="Ribonuclease H-like"/>
    <property type="match status" value="1"/>
</dbReference>
<feature type="domain" description="Integrase catalytic" evidence="2">
    <location>
        <begin position="130"/>
        <end position="328"/>
    </location>
</feature>
<evidence type="ECO:0000313" key="4">
    <source>
        <dbReference type="Proteomes" id="UP000542210"/>
    </source>
</evidence>
<feature type="region of interest" description="Disordered" evidence="1">
    <location>
        <begin position="149"/>
        <end position="185"/>
    </location>
</feature>
<reference evidence="3 4" key="1">
    <citation type="submission" date="2020-08" db="EMBL/GenBank/DDBJ databases">
        <title>Sequencing the genomes of 1000 actinobacteria strains.</title>
        <authorList>
            <person name="Klenk H.-P."/>
        </authorList>
    </citation>
    <scope>NUCLEOTIDE SEQUENCE [LARGE SCALE GENOMIC DNA]</scope>
    <source>
        <strain evidence="3 4">DSM 45784</strain>
    </source>
</reference>
<protein>
    <submittedName>
        <fullName evidence="3">Transposase InsO family protein</fullName>
    </submittedName>
</protein>
<dbReference type="InterPro" id="IPR036397">
    <property type="entry name" value="RNaseH_sf"/>
</dbReference>
<dbReference type="Proteomes" id="UP000542210">
    <property type="component" value="Unassembled WGS sequence"/>
</dbReference>
<dbReference type="EMBL" id="JACHND010000001">
    <property type="protein sequence ID" value="MBB4699046.1"/>
    <property type="molecule type" value="Genomic_DNA"/>
</dbReference>
<feature type="region of interest" description="Disordered" evidence="1">
    <location>
        <begin position="310"/>
        <end position="332"/>
    </location>
</feature>
<sequence>MPHRNAPLTELGRLRLARCVVEDGWPLRRAAERFQVAVTTARRWAERYRLHGAAGMTDRSSRPRHSPRRTPTRTERRIIKVRLAHRWGPARIAYLLRLNPATVHRVLTRYRLARLSHLDRATATPIRRYERATPGELIHVDIKKLGNIPDGGGHKIHGRAAGGRNSSAHRDPARPRTRHGRPNLGYGYLHNAIDDHSRLAYTEILPDETKETATAFWLRAQAYFTSCGITVQRVLTDNGSAYRSHLWRDTLTAAGITHKRTRPYRPQTNGKVERYNRTLLDEWAYAHPYRSETERRQALPQWLHTYNHHRGHTALNGAPPASRVPNLTGQNT</sequence>
<dbReference type="InterPro" id="IPR009057">
    <property type="entry name" value="Homeodomain-like_sf"/>
</dbReference>
<evidence type="ECO:0000259" key="2">
    <source>
        <dbReference type="PROSITE" id="PS50994"/>
    </source>
</evidence>
<organism evidence="3 4">
    <name type="scientific">Sphaerisporangium siamense</name>
    <dbReference type="NCBI Taxonomy" id="795645"/>
    <lineage>
        <taxon>Bacteria</taxon>
        <taxon>Bacillati</taxon>
        <taxon>Actinomycetota</taxon>
        <taxon>Actinomycetes</taxon>
        <taxon>Streptosporangiales</taxon>
        <taxon>Streptosporangiaceae</taxon>
        <taxon>Sphaerisporangium</taxon>
    </lineage>
</organism>